<evidence type="ECO:0000256" key="2">
    <source>
        <dbReference type="ARBA" id="ARBA00022977"/>
    </source>
</evidence>
<dbReference type="SUPFAM" id="SSF51391">
    <property type="entry name" value="Thiamin phosphate synthase"/>
    <property type="match status" value="1"/>
</dbReference>
<dbReference type="CDD" id="cd00564">
    <property type="entry name" value="TMP_TenI"/>
    <property type="match status" value="1"/>
</dbReference>
<feature type="domain" description="Thiamine phosphate synthase/TenI" evidence="3">
    <location>
        <begin position="26"/>
        <end position="183"/>
    </location>
</feature>
<sequence length="201" mass="21774">MNNSLEIHVISNGKLSLQQFARRAGSIEPFVDYFHLREKALPARELVEGVRLLKEAGVPLSKIIINDRVDVAAVTGAAGIQLAFHSLEVTQVKMKFPLLKIGKSIHSIEEAQQAEREGANYVLYGHIFPTQSKSGLPARGLDSLREIVQGVNIPVIAIGGIKPDNKDKVMETGATGVAVMSGIIEAEAPLAAIKAYRQKED</sequence>
<dbReference type="Pfam" id="PF02581">
    <property type="entry name" value="TMP-TENI"/>
    <property type="match status" value="1"/>
</dbReference>
<evidence type="ECO:0000256" key="1">
    <source>
        <dbReference type="ARBA" id="ARBA00004948"/>
    </source>
</evidence>
<dbReference type="InterPro" id="IPR036206">
    <property type="entry name" value="ThiamineP_synth_sf"/>
</dbReference>
<gene>
    <name evidence="4" type="ORF">J2S74_001372</name>
</gene>
<dbReference type="NCBIfam" id="NF005819">
    <property type="entry name" value="PRK07695.1"/>
    <property type="match status" value="1"/>
</dbReference>
<accession>A0ABT9ZS16</accession>
<evidence type="ECO:0000313" key="4">
    <source>
        <dbReference type="EMBL" id="MDQ0253999.1"/>
    </source>
</evidence>
<dbReference type="Proteomes" id="UP001230005">
    <property type="component" value="Unassembled WGS sequence"/>
</dbReference>
<dbReference type="InterPro" id="IPR013785">
    <property type="entry name" value="Aldolase_TIM"/>
</dbReference>
<dbReference type="GO" id="GO:0016853">
    <property type="term" value="F:isomerase activity"/>
    <property type="evidence" value="ECO:0007669"/>
    <property type="project" value="UniProtKB-KW"/>
</dbReference>
<evidence type="ECO:0000259" key="3">
    <source>
        <dbReference type="Pfam" id="PF02581"/>
    </source>
</evidence>
<organism evidence="4 5">
    <name type="scientific">Evansella vedderi</name>
    <dbReference type="NCBI Taxonomy" id="38282"/>
    <lineage>
        <taxon>Bacteria</taxon>
        <taxon>Bacillati</taxon>
        <taxon>Bacillota</taxon>
        <taxon>Bacilli</taxon>
        <taxon>Bacillales</taxon>
        <taxon>Bacillaceae</taxon>
        <taxon>Evansella</taxon>
    </lineage>
</organism>
<dbReference type="InterPro" id="IPR022998">
    <property type="entry name" value="ThiamineP_synth_TenI"/>
</dbReference>
<reference evidence="4 5" key="1">
    <citation type="submission" date="2023-07" db="EMBL/GenBank/DDBJ databases">
        <title>Genomic Encyclopedia of Type Strains, Phase IV (KMG-IV): sequencing the most valuable type-strain genomes for metagenomic binning, comparative biology and taxonomic classification.</title>
        <authorList>
            <person name="Goeker M."/>
        </authorList>
    </citation>
    <scope>NUCLEOTIDE SEQUENCE [LARGE SCALE GENOMIC DNA]</scope>
    <source>
        <strain evidence="4 5">DSM 9768</strain>
    </source>
</reference>
<name>A0ABT9ZS16_9BACI</name>
<dbReference type="EMBL" id="JAUSUG010000004">
    <property type="protein sequence ID" value="MDQ0253999.1"/>
    <property type="molecule type" value="Genomic_DNA"/>
</dbReference>
<comment type="pathway">
    <text evidence="1">Cofactor biosynthesis; thiamine diphosphate biosynthesis.</text>
</comment>
<keyword evidence="4" id="KW-0413">Isomerase</keyword>
<dbReference type="PANTHER" id="PTHR20857">
    <property type="entry name" value="THIAMINE-PHOSPHATE PYROPHOSPHORYLASE"/>
    <property type="match status" value="1"/>
</dbReference>
<evidence type="ECO:0000313" key="5">
    <source>
        <dbReference type="Proteomes" id="UP001230005"/>
    </source>
</evidence>
<protein>
    <submittedName>
        <fullName evidence="4">Thiazole tautomerase (Transcriptional regulator TenI)</fullName>
        <ecNumber evidence="4">5.3.99.10</ecNumber>
    </submittedName>
</protein>
<comment type="caution">
    <text evidence="4">The sequence shown here is derived from an EMBL/GenBank/DDBJ whole genome shotgun (WGS) entry which is preliminary data.</text>
</comment>
<proteinExistence type="predicted"/>
<dbReference type="PANTHER" id="PTHR20857:SF22">
    <property type="entry name" value="THIAZOLE TAUTOMERASE"/>
    <property type="match status" value="1"/>
</dbReference>
<keyword evidence="2" id="KW-0784">Thiamine biosynthesis</keyword>
<dbReference type="Gene3D" id="3.20.20.70">
    <property type="entry name" value="Aldolase class I"/>
    <property type="match status" value="1"/>
</dbReference>
<keyword evidence="5" id="KW-1185">Reference proteome</keyword>
<dbReference type="EC" id="5.3.99.10" evidence="4"/>
<dbReference type="RefSeq" id="WP_307323339.1">
    <property type="nucleotide sequence ID" value="NZ_JAUSUG010000004.1"/>
</dbReference>